<dbReference type="InterPro" id="IPR004159">
    <property type="entry name" value="Put_SAM_MeTrfase"/>
</dbReference>
<sequence>MATGKYSRVDGRKSSSYCSLATIVVFVIFCLVGIWMFMSSSIVPVKNSEFLSVESGNEVKQTWSKSDSKQFDDTSGDLSGAETREDGSGLSSKELGITNEDNSLDNLMVESNNEEKESQDSAEKNQEENHANESSDEKTESESGQKMVDEDDGKDRETNSRDRESNLETGEAENEGGEMKNKLHTESEESSGENGSESAESGKNYGVDGTADKLKHVGKEANLTEEKNGKNQDEHLELSADHNIVESKENNQASNEILPAGAQSEILTETTTQNGAWSTQAVESQNEKKSQQSSTSSKNNDHHWKLCKSTAGPDYIPCLDNWQVIRKLPSTMHYEHRERHCPDEAPTCLVPLPEGYKRSVKWPKSRDKIWYYNVPHTKLAEVKGHQNWVKVTGEYLTFPGGGTQFVNGALHYIDFIQESVPEITWGKRTRVVLDVGCGVASFGGYLFERNVLAMSFAPKDEHEAQVQFALERGIPAILNVMGTKRLPFPSSVFDLVHCARCRRHILRHILGGKLLLELNRVLRPGGYFVWSATPVYRKGPEDVGIWQEMYRLTKSMCWELVVVKKDKLNNVGAAIYRKPTSNDCYNKRSRNAPPLCEESDDPNAAWDVPLQACMHKVPVDSTKRGSLWPAQWPERLEKPPYWLNSQVGVYGKAAQSDLTADYSHWKKVVSQSYLSGMGIDWSSVRNVIDMKAVYGGFAAALKDLKVWVMNVVPIDSPDTLPIIYERGLFGMYHDWCESFNTYPRTYDVVHADHLFSSIKKRFALFPVIFLADVILNLDYFPNIFDVVFPGHRCKLVAVIAEVDRILRPEGKLIVRDNLETISEVESMAKSLQWEIRMIYSKDNEGLLCVRKTFWRPTEEEPIKSAIV</sequence>
<comment type="caution">
    <text evidence="10">The sequence shown here is derived from an EMBL/GenBank/DDBJ whole genome shotgun (WGS) entry which is preliminary data.</text>
</comment>
<dbReference type="Gene3D" id="3.40.50.150">
    <property type="entry name" value="Vaccinia Virus protein VP39"/>
    <property type="match status" value="1"/>
</dbReference>
<feature type="compositionally biased region" description="Basic and acidic residues" evidence="8">
    <location>
        <begin position="177"/>
        <end position="187"/>
    </location>
</feature>
<name>A0A7J9FSC5_9ROSI</name>
<dbReference type="InterPro" id="IPR029063">
    <property type="entry name" value="SAM-dependent_MTases_sf"/>
</dbReference>
<reference evidence="10 11" key="1">
    <citation type="journal article" date="2019" name="Genome Biol. Evol.">
        <title>Insights into the evolution of the New World diploid cottons (Gossypium, subgenus Houzingenia) based on genome sequencing.</title>
        <authorList>
            <person name="Grover C.E."/>
            <person name="Arick M.A. 2nd"/>
            <person name="Thrash A."/>
            <person name="Conover J.L."/>
            <person name="Sanders W.S."/>
            <person name="Peterson D.G."/>
            <person name="Frelichowski J.E."/>
            <person name="Scheffler J.A."/>
            <person name="Scheffler B.E."/>
            <person name="Wendel J.F."/>
        </authorList>
    </citation>
    <scope>NUCLEOTIDE SEQUENCE [LARGE SCALE GENOMIC DNA]</scope>
    <source>
        <strain evidence="10">8</strain>
        <tissue evidence="10">Leaf</tissue>
    </source>
</reference>
<keyword evidence="4" id="KW-0808">Transferase</keyword>
<dbReference type="GO" id="GO:0005802">
    <property type="term" value="C:trans-Golgi network"/>
    <property type="evidence" value="ECO:0007669"/>
    <property type="project" value="TreeGrafter"/>
</dbReference>
<feature type="region of interest" description="Disordered" evidence="8">
    <location>
        <begin position="61"/>
        <end position="234"/>
    </location>
</feature>
<evidence type="ECO:0000256" key="4">
    <source>
        <dbReference type="ARBA" id="ARBA00022679"/>
    </source>
</evidence>
<evidence type="ECO:0000256" key="6">
    <source>
        <dbReference type="ARBA" id="ARBA00023180"/>
    </source>
</evidence>
<dbReference type="GO" id="GO:0016020">
    <property type="term" value="C:membrane"/>
    <property type="evidence" value="ECO:0007669"/>
    <property type="project" value="UniProtKB-SubCell"/>
</dbReference>
<keyword evidence="9" id="KW-0472">Membrane</keyword>
<evidence type="ECO:0000313" key="10">
    <source>
        <dbReference type="EMBL" id="MBA0788190.1"/>
    </source>
</evidence>
<accession>A0A7J9FSC5</accession>
<keyword evidence="5" id="KW-0735">Signal-anchor</keyword>
<evidence type="ECO:0000256" key="9">
    <source>
        <dbReference type="SAM" id="Phobius"/>
    </source>
</evidence>
<dbReference type="GO" id="GO:0005768">
    <property type="term" value="C:endosome"/>
    <property type="evidence" value="ECO:0007669"/>
    <property type="project" value="TreeGrafter"/>
</dbReference>
<protein>
    <recommendedName>
        <fullName evidence="12">Methyltransferase PMT24</fullName>
    </recommendedName>
</protein>
<dbReference type="GO" id="GO:0008168">
    <property type="term" value="F:methyltransferase activity"/>
    <property type="evidence" value="ECO:0007669"/>
    <property type="project" value="UniProtKB-KW"/>
</dbReference>
<gene>
    <name evidence="10" type="ORF">Gotri_027823</name>
</gene>
<evidence type="ECO:0000256" key="7">
    <source>
        <dbReference type="ARBA" id="ARBA00037847"/>
    </source>
</evidence>
<feature type="region of interest" description="Disordered" evidence="8">
    <location>
        <begin position="272"/>
        <end position="304"/>
    </location>
</feature>
<feature type="transmembrane region" description="Helical" evidence="9">
    <location>
        <begin position="20"/>
        <end position="38"/>
    </location>
</feature>
<keyword evidence="9" id="KW-1133">Transmembrane helix</keyword>
<feature type="compositionally biased region" description="Polar residues" evidence="8">
    <location>
        <begin position="99"/>
        <end position="111"/>
    </location>
</feature>
<comment type="subcellular location">
    <subcellularLocation>
        <location evidence="7">Endomembrane system</location>
        <topology evidence="7">Single-pass membrane protein</topology>
    </subcellularLocation>
    <subcellularLocation>
        <location evidence="1">Membrane</location>
        <topology evidence="1">Single-pass type II membrane protein</topology>
    </subcellularLocation>
</comment>
<feature type="compositionally biased region" description="Polar residues" evidence="8">
    <location>
        <begin position="272"/>
        <end position="282"/>
    </location>
</feature>
<feature type="compositionally biased region" description="Basic and acidic residues" evidence="8">
    <location>
        <begin position="210"/>
        <end position="234"/>
    </location>
</feature>
<dbReference type="Proteomes" id="UP000593568">
    <property type="component" value="Unassembled WGS sequence"/>
</dbReference>
<dbReference type="SUPFAM" id="SSF53335">
    <property type="entry name" value="S-adenosyl-L-methionine-dependent methyltransferases"/>
    <property type="match status" value="2"/>
</dbReference>
<feature type="compositionally biased region" description="Low complexity" evidence="8">
    <location>
        <begin position="192"/>
        <end position="202"/>
    </location>
</feature>
<dbReference type="GO" id="GO:0032259">
    <property type="term" value="P:methylation"/>
    <property type="evidence" value="ECO:0007669"/>
    <property type="project" value="UniProtKB-KW"/>
</dbReference>
<dbReference type="EMBL" id="JABEZW010227312">
    <property type="protein sequence ID" value="MBA0788190.1"/>
    <property type="molecule type" value="Genomic_DNA"/>
</dbReference>
<evidence type="ECO:0000256" key="1">
    <source>
        <dbReference type="ARBA" id="ARBA00004606"/>
    </source>
</evidence>
<dbReference type="AlphaFoldDB" id="A0A7J9FSC5"/>
<keyword evidence="9" id="KW-0812">Transmembrane</keyword>
<feature type="compositionally biased region" description="Basic and acidic residues" evidence="8">
    <location>
        <begin position="153"/>
        <end position="166"/>
    </location>
</feature>
<evidence type="ECO:0000256" key="2">
    <source>
        <dbReference type="ARBA" id="ARBA00008361"/>
    </source>
</evidence>
<dbReference type="FunFam" id="3.40.50.150:FF:000148">
    <property type="entry name" value="Probable methyltransferase PMT25"/>
    <property type="match status" value="1"/>
</dbReference>
<evidence type="ECO:0008006" key="12">
    <source>
        <dbReference type="Google" id="ProtNLM"/>
    </source>
</evidence>
<keyword evidence="11" id="KW-1185">Reference proteome</keyword>
<organism evidence="10 11">
    <name type="scientific">Gossypium trilobum</name>
    <dbReference type="NCBI Taxonomy" id="34281"/>
    <lineage>
        <taxon>Eukaryota</taxon>
        <taxon>Viridiplantae</taxon>
        <taxon>Streptophyta</taxon>
        <taxon>Embryophyta</taxon>
        <taxon>Tracheophyta</taxon>
        <taxon>Spermatophyta</taxon>
        <taxon>Magnoliopsida</taxon>
        <taxon>eudicotyledons</taxon>
        <taxon>Gunneridae</taxon>
        <taxon>Pentapetalae</taxon>
        <taxon>rosids</taxon>
        <taxon>malvids</taxon>
        <taxon>Malvales</taxon>
        <taxon>Malvaceae</taxon>
        <taxon>Malvoideae</taxon>
        <taxon>Gossypium</taxon>
    </lineage>
</organism>
<evidence type="ECO:0000256" key="3">
    <source>
        <dbReference type="ARBA" id="ARBA00022603"/>
    </source>
</evidence>
<feature type="compositionally biased region" description="Basic and acidic residues" evidence="8">
    <location>
        <begin position="113"/>
        <end position="143"/>
    </location>
</feature>
<evidence type="ECO:0000313" key="11">
    <source>
        <dbReference type="Proteomes" id="UP000593568"/>
    </source>
</evidence>
<keyword evidence="3" id="KW-0489">Methyltransferase</keyword>
<dbReference type="PANTHER" id="PTHR10108">
    <property type="entry name" value="SAM-DEPENDENT METHYLTRANSFERASE"/>
    <property type="match status" value="1"/>
</dbReference>
<evidence type="ECO:0000256" key="8">
    <source>
        <dbReference type="SAM" id="MobiDB-lite"/>
    </source>
</evidence>
<keyword evidence="6" id="KW-0325">Glycoprotein</keyword>
<dbReference type="Pfam" id="PF03141">
    <property type="entry name" value="Methyltransf_29"/>
    <property type="match status" value="1"/>
</dbReference>
<evidence type="ECO:0000256" key="5">
    <source>
        <dbReference type="ARBA" id="ARBA00022968"/>
    </source>
</evidence>
<dbReference type="PANTHER" id="PTHR10108:SF1141">
    <property type="entry name" value="METHYLTRANSFERASE PMT24-RELATED"/>
    <property type="match status" value="1"/>
</dbReference>
<comment type="similarity">
    <text evidence="2">Belongs to the methyltransferase superfamily.</text>
</comment>
<proteinExistence type="inferred from homology"/>
<dbReference type="CDD" id="cd02440">
    <property type="entry name" value="AdoMet_MTases"/>
    <property type="match status" value="1"/>
</dbReference>